<keyword evidence="4" id="KW-1185">Reference proteome</keyword>
<reference evidence="3" key="1">
    <citation type="submission" date="2021-06" db="EMBL/GenBank/DDBJ databases">
        <authorList>
            <person name="Hodson N. C."/>
            <person name="Mongue J. A."/>
            <person name="Jaron S. K."/>
        </authorList>
    </citation>
    <scope>NUCLEOTIDE SEQUENCE</scope>
</reference>
<dbReference type="AlphaFoldDB" id="A0A8J2PAX9"/>
<feature type="chain" id="PRO_5035231529" description="Ig-like domain-containing protein" evidence="1">
    <location>
        <begin position="20"/>
        <end position="89"/>
    </location>
</feature>
<proteinExistence type="predicted"/>
<name>A0A8J2PAX9_9HEXA</name>
<comment type="caution">
    <text evidence="3">The sequence shown here is derived from an EMBL/GenBank/DDBJ whole genome shotgun (WGS) entry which is preliminary data.</text>
</comment>
<dbReference type="CDD" id="cd00096">
    <property type="entry name" value="Ig"/>
    <property type="match status" value="1"/>
</dbReference>
<organism evidence="3 4">
    <name type="scientific">Allacma fusca</name>
    <dbReference type="NCBI Taxonomy" id="39272"/>
    <lineage>
        <taxon>Eukaryota</taxon>
        <taxon>Metazoa</taxon>
        <taxon>Ecdysozoa</taxon>
        <taxon>Arthropoda</taxon>
        <taxon>Hexapoda</taxon>
        <taxon>Collembola</taxon>
        <taxon>Symphypleona</taxon>
        <taxon>Sminthuridae</taxon>
        <taxon>Allacma</taxon>
    </lineage>
</organism>
<dbReference type="InterPro" id="IPR007110">
    <property type="entry name" value="Ig-like_dom"/>
</dbReference>
<evidence type="ECO:0000259" key="2">
    <source>
        <dbReference type="PROSITE" id="PS50835"/>
    </source>
</evidence>
<feature type="signal peptide" evidence="1">
    <location>
        <begin position="1"/>
        <end position="19"/>
    </location>
</feature>
<evidence type="ECO:0000313" key="3">
    <source>
        <dbReference type="EMBL" id="CAG7815862.1"/>
    </source>
</evidence>
<dbReference type="PROSITE" id="PS50835">
    <property type="entry name" value="IG_LIKE"/>
    <property type="match status" value="1"/>
</dbReference>
<accession>A0A8J2PAX9</accession>
<feature type="domain" description="Ig-like" evidence="2">
    <location>
        <begin position="44"/>
        <end position="89"/>
    </location>
</feature>
<dbReference type="EMBL" id="CAJVCH010354474">
    <property type="protein sequence ID" value="CAG7815862.1"/>
    <property type="molecule type" value="Genomic_DNA"/>
</dbReference>
<dbReference type="OrthoDB" id="5985519at2759"/>
<keyword evidence="1" id="KW-0732">Signal</keyword>
<gene>
    <name evidence="3" type="ORF">AFUS01_LOCUS26511</name>
</gene>
<dbReference type="Proteomes" id="UP000708208">
    <property type="component" value="Unassembled WGS sequence"/>
</dbReference>
<evidence type="ECO:0000256" key="1">
    <source>
        <dbReference type="SAM" id="SignalP"/>
    </source>
</evidence>
<protein>
    <recommendedName>
        <fullName evidence="2">Ig-like domain-containing protein</fullName>
    </recommendedName>
</protein>
<sequence>MDLIPLVFLLTFTVPTSRSAPQPQLDTGDFFDTDDAEIAVPRSPQILGPQTEYLIFPSGYKIQNLTCQVTGIPMPKVIWIKDSVVSIFE</sequence>
<evidence type="ECO:0000313" key="4">
    <source>
        <dbReference type="Proteomes" id="UP000708208"/>
    </source>
</evidence>